<evidence type="ECO:0000256" key="5">
    <source>
        <dbReference type="ARBA" id="ARBA00022490"/>
    </source>
</evidence>
<keyword evidence="6 10" id="KW-0489">Methyltransferase</keyword>
<dbReference type="CDD" id="cd02440">
    <property type="entry name" value="AdoMet_MTases"/>
    <property type="match status" value="1"/>
</dbReference>
<dbReference type="PANTHER" id="PTHR11579">
    <property type="entry name" value="PROTEIN-L-ISOASPARTATE O-METHYLTRANSFERASE"/>
    <property type="match status" value="1"/>
</dbReference>
<dbReference type="Pfam" id="PF01135">
    <property type="entry name" value="PCMT"/>
    <property type="match status" value="1"/>
</dbReference>
<dbReference type="GO" id="GO:0032259">
    <property type="term" value="P:methylation"/>
    <property type="evidence" value="ECO:0007669"/>
    <property type="project" value="UniProtKB-KW"/>
</dbReference>
<evidence type="ECO:0000256" key="2">
    <source>
        <dbReference type="ARBA" id="ARBA00005369"/>
    </source>
</evidence>
<keyword evidence="7 10" id="KW-0808">Transferase</keyword>
<evidence type="ECO:0000313" key="10">
    <source>
        <dbReference type="EMBL" id="OGY58387.1"/>
    </source>
</evidence>
<evidence type="ECO:0000256" key="6">
    <source>
        <dbReference type="ARBA" id="ARBA00022603"/>
    </source>
</evidence>
<protein>
    <recommendedName>
        <fullName evidence="4 9">Protein-L-isoaspartate O-methyltransferase</fullName>
        <ecNumber evidence="3 9">2.1.1.77</ecNumber>
    </recommendedName>
</protein>
<dbReference type="EMBL" id="MHIW01000029">
    <property type="protein sequence ID" value="OGY58387.1"/>
    <property type="molecule type" value="Genomic_DNA"/>
</dbReference>
<comment type="caution">
    <text evidence="10">The sequence shown here is derived from an EMBL/GenBank/DDBJ whole genome shotgun (WGS) entry which is preliminary data.</text>
</comment>
<keyword evidence="5" id="KW-0963">Cytoplasm</keyword>
<dbReference type="InterPro" id="IPR029063">
    <property type="entry name" value="SAM-dependent_MTases_sf"/>
</dbReference>
<evidence type="ECO:0000256" key="4">
    <source>
        <dbReference type="ARBA" id="ARBA00013346"/>
    </source>
</evidence>
<name>A0A1G1Z3X0_9BACT</name>
<dbReference type="GO" id="GO:0004719">
    <property type="term" value="F:protein-L-isoaspartate (D-aspartate) O-methyltransferase activity"/>
    <property type="evidence" value="ECO:0007669"/>
    <property type="project" value="UniProtKB-UniRule"/>
</dbReference>
<comment type="subcellular location">
    <subcellularLocation>
        <location evidence="1">Cytoplasm</location>
    </subcellularLocation>
</comment>
<dbReference type="SUPFAM" id="SSF53335">
    <property type="entry name" value="S-adenosyl-L-methionine-dependent methyltransferases"/>
    <property type="match status" value="1"/>
</dbReference>
<keyword evidence="8" id="KW-0949">S-adenosyl-L-methionine</keyword>
<reference evidence="10 11" key="1">
    <citation type="journal article" date="2016" name="Nat. Commun.">
        <title>Thousands of microbial genomes shed light on interconnected biogeochemical processes in an aquifer system.</title>
        <authorList>
            <person name="Anantharaman K."/>
            <person name="Brown C.T."/>
            <person name="Hug L.A."/>
            <person name="Sharon I."/>
            <person name="Castelle C.J."/>
            <person name="Probst A.J."/>
            <person name="Thomas B.C."/>
            <person name="Singh A."/>
            <person name="Wilkins M.J."/>
            <person name="Karaoz U."/>
            <person name="Brodie E.L."/>
            <person name="Williams K.H."/>
            <person name="Hubbard S.S."/>
            <person name="Banfield J.F."/>
        </authorList>
    </citation>
    <scope>NUCLEOTIDE SEQUENCE [LARGE SCALE GENOMIC DNA]</scope>
</reference>
<evidence type="ECO:0000256" key="9">
    <source>
        <dbReference type="NCBIfam" id="TIGR00080"/>
    </source>
</evidence>
<evidence type="ECO:0000256" key="1">
    <source>
        <dbReference type="ARBA" id="ARBA00004496"/>
    </source>
</evidence>
<evidence type="ECO:0000313" key="11">
    <source>
        <dbReference type="Proteomes" id="UP000178259"/>
    </source>
</evidence>
<dbReference type="Gene3D" id="3.40.50.150">
    <property type="entry name" value="Vaccinia Virus protein VP39"/>
    <property type="match status" value="1"/>
</dbReference>
<proteinExistence type="inferred from homology"/>
<evidence type="ECO:0000256" key="8">
    <source>
        <dbReference type="ARBA" id="ARBA00022691"/>
    </source>
</evidence>
<dbReference type="GO" id="GO:0005737">
    <property type="term" value="C:cytoplasm"/>
    <property type="evidence" value="ECO:0007669"/>
    <property type="project" value="UniProtKB-SubCell"/>
</dbReference>
<dbReference type="InterPro" id="IPR000682">
    <property type="entry name" value="PCMT"/>
</dbReference>
<dbReference type="PANTHER" id="PTHR11579:SF0">
    <property type="entry name" value="PROTEIN-L-ISOASPARTATE(D-ASPARTATE) O-METHYLTRANSFERASE"/>
    <property type="match status" value="1"/>
</dbReference>
<comment type="similarity">
    <text evidence="2">Belongs to the methyltransferase superfamily. L-isoaspartyl/D-aspartyl protein methyltransferase family.</text>
</comment>
<dbReference type="AlphaFoldDB" id="A0A1G1Z3X0"/>
<dbReference type="Proteomes" id="UP000178259">
    <property type="component" value="Unassembled WGS sequence"/>
</dbReference>
<evidence type="ECO:0000256" key="3">
    <source>
        <dbReference type="ARBA" id="ARBA00011890"/>
    </source>
</evidence>
<dbReference type="GO" id="GO:0030091">
    <property type="term" value="P:protein repair"/>
    <property type="evidence" value="ECO:0007669"/>
    <property type="project" value="UniProtKB-UniRule"/>
</dbReference>
<sequence length="208" mass="22925">MEDALVGELIESGYLKTQTLIQAFRSVDRSYFVPARFKEEAYVNEPLPIGYGQTISQPLVVAFMLEQLSPKPGEKILDIGSGSGWQTALLAYIVGEKGKVVAIERIGELMKIAKENISKYNFIKKGIVELIEGNALNGYPKEAPYDKIIAAASGGELPEAWKEQLKVGGIIVAPVKHNIVVVKKFTDEKFKETSYPGFSFVPLIKSED</sequence>
<gene>
    <name evidence="10" type="ORF">A3E61_00900</name>
</gene>
<accession>A0A1G1Z3X0</accession>
<dbReference type="EC" id="2.1.1.77" evidence="3 9"/>
<evidence type="ECO:0000256" key="7">
    <source>
        <dbReference type="ARBA" id="ARBA00022679"/>
    </source>
</evidence>
<organism evidence="10 11">
    <name type="scientific">Candidatus Colwellbacteria bacterium RIFCSPHIGHO2_12_FULL_43_12</name>
    <dbReference type="NCBI Taxonomy" id="1797688"/>
    <lineage>
        <taxon>Bacteria</taxon>
        <taxon>Candidatus Colwelliibacteriota</taxon>
    </lineage>
</organism>
<dbReference type="NCBIfam" id="TIGR00080">
    <property type="entry name" value="pimt"/>
    <property type="match status" value="1"/>
</dbReference>